<dbReference type="AlphaFoldDB" id="A0AAW8TV00"/>
<comment type="caution">
    <text evidence="2">The sequence shown here is derived from an EMBL/GenBank/DDBJ whole genome shotgun (WGS) entry which is preliminary data.</text>
</comment>
<dbReference type="Proteomes" id="UP001255696">
    <property type="component" value="Unassembled WGS sequence"/>
</dbReference>
<organism evidence="2 3">
    <name type="scientific">Enterococcus cecorum</name>
    <dbReference type="NCBI Taxonomy" id="44008"/>
    <lineage>
        <taxon>Bacteria</taxon>
        <taxon>Bacillati</taxon>
        <taxon>Bacillota</taxon>
        <taxon>Bacilli</taxon>
        <taxon>Lactobacillales</taxon>
        <taxon>Enterococcaceae</taxon>
        <taxon>Enterococcus</taxon>
    </lineage>
</organism>
<feature type="region of interest" description="Disordered" evidence="1">
    <location>
        <begin position="1"/>
        <end position="32"/>
    </location>
</feature>
<dbReference type="RefSeq" id="WP_248626389.1">
    <property type="nucleotide sequence ID" value="NZ_JAKUDR010000031.1"/>
</dbReference>
<gene>
    <name evidence="2" type="ORF">P7H47_11730</name>
</gene>
<dbReference type="EMBL" id="JARQBI010000058">
    <property type="protein sequence ID" value="MDT2797902.1"/>
    <property type="molecule type" value="Genomic_DNA"/>
</dbReference>
<evidence type="ECO:0000313" key="3">
    <source>
        <dbReference type="Proteomes" id="UP001255696"/>
    </source>
</evidence>
<evidence type="ECO:0000313" key="2">
    <source>
        <dbReference type="EMBL" id="MDT2797902.1"/>
    </source>
</evidence>
<name>A0AAW8TV00_9ENTE</name>
<proteinExistence type="predicted"/>
<reference evidence="2" key="1">
    <citation type="submission" date="2023-03" db="EMBL/GenBank/DDBJ databases">
        <authorList>
            <person name="Shen W."/>
            <person name="Cai J."/>
        </authorList>
    </citation>
    <scope>NUCLEOTIDE SEQUENCE</scope>
    <source>
        <strain evidence="2">B245-2</strain>
    </source>
</reference>
<sequence length="62" mass="7345">MSNVSESQKRAQKKYDEKNREKRTYLSQRSTSRGFIRNKATLEDLEELEELIAERKKALAKN</sequence>
<feature type="compositionally biased region" description="Basic and acidic residues" evidence="1">
    <location>
        <begin position="7"/>
        <end position="24"/>
    </location>
</feature>
<accession>A0AAW8TV00</accession>
<evidence type="ECO:0000256" key="1">
    <source>
        <dbReference type="SAM" id="MobiDB-lite"/>
    </source>
</evidence>
<protein>
    <recommendedName>
        <fullName evidence="4">Phage protein</fullName>
    </recommendedName>
</protein>
<evidence type="ECO:0008006" key="4">
    <source>
        <dbReference type="Google" id="ProtNLM"/>
    </source>
</evidence>